<evidence type="ECO:0000313" key="4">
    <source>
        <dbReference type="EMBL" id="CAB4125188.1"/>
    </source>
</evidence>
<keyword evidence="1" id="KW-0547">Nucleotide-binding</keyword>
<dbReference type="GO" id="GO:0003677">
    <property type="term" value="F:DNA binding"/>
    <property type="evidence" value="ECO:0007669"/>
    <property type="project" value="InterPro"/>
</dbReference>
<dbReference type="Gene3D" id="3.40.50.300">
    <property type="entry name" value="P-loop containing nucleotide triphosphate hydrolases"/>
    <property type="match status" value="1"/>
</dbReference>
<dbReference type="PROSITE" id="PS50163">
    <property type="entry name" value="RECA_3"/>
    <property type="match status" value="1"/>
</dbReference>
<organism evidence="4">
    <name type="scientific">uncultured Caudovirales phage</name>
    <dbReference type="NCBI Taxonomy" id="2100421"/>
    <lineage>
        <taxon>Viruses</taxon>
        <taxon>Duplodnaviria</taxon>
        <taxon>Heunggongvirae</taxon>
        <taxon>Uroviricota</taxon>
        <taxon>Caudoviricetes</taxon>
        <taxon>Peduoviridae</taxon>
        <taxon>Maltschvirus</taxon>
        <taxon>Maltschvirus maltsch</taxon>
    </lineage>
</organism>
<dbReference type="EMBL" id="LR796186">
    <property type="protein sequence ID" value="CAB4125188.1"/>
    <property type="molecule type" value="Genomic_DNA"/>
</dbReference>
<gene>
    <name evidence="4" type="ORF">UFOVP58_78</name>
</gene>
<dbReference type="GO" id="GO:0008094">
    <property type="term" value="F:ATP-dependent activity, acting on DNA"/>
    <property type="evidence" value="ECO:0007669"/>
    <property type="project" value="InterPro"/>
</dbReference>
<evidence type="ECO:0000256" key="1">
    <source>
        <dbReference type="ARBA" id="ARBA00022741"/>
    </source>
</evidence>
<dbReference type="GO" id="GO:0006259">
    <property type="term" value="P:DNA metabolic process"/>
    <property type="evidence" value="ECO:0007669"/>
    <property type="project" value="InterPro"/>
</dbReference>
<reference evidence="4" key="1">
    <citation type="submission" date="2020-04" db="EMBL/GenBank/DDBJ databases">
        <authorList>
            <person name="Chiriac C."/>
            <person name="Salcher M."/>
            <person name="Ghai R."/>
            <person name="Kavagutti S V."/>
        </authorList>
    </citation>
    <scope>NUCLEOTIDE SEQUENCE</scope>
</reference>
<proteinExistence type="predicted"/>
<dbReference type="GO" id="GO:0005524">
    <property type="term" value="F:ATP binding"/>
    <property type="evidence" value="ECO:0007669"/>
    <property type="project" value="UniProtKB-KW"/>
</dbReference>
<accession>A0A6J5KRX4</accession>
<dbReference type="InterPro" id="IPR020587">
    <property type="entry name" value="RecA_monomer-monomer_interface"/>
</dbReference>
<dbReference type="SUPFAM" id="SSF52540">
    <property type="entry name" value="P-loop containing nucleoside triphosphate hydrolases"/>
    <property type="match status" value="1"/>
</dbReference>
<evidence type="ECO:0000259" key="3">
    <source>
        <dbReference type="PROSITE" id="PS50163"/>
    </source>
</evidence>
<dbReference type="Pfam" id="PF21134">
    <property type="entry name" value="T4_UVSX_C"/>
    <property type="match status" value="1"/>
</dbReference>
<dbReference type="InterPro" id="IPR049047">
    <property type="entry name" value="T4_UVSX-like_C"/>
</dbReference>
<sequence>MSLMDKIKKVSTIKDSAILSASRYFSKKDMIQMSIPSLNVALSGELDGGFVPGLTLWCGPSKHFKSMIALLQAKAYMDKYPDAVVVFYDCEFGTPEAYFKSLDMDTSRILHVPIMNMEEFKFDVIAQLENLSRGDRVIFVIDSLGNMASKKEMEDAKDGKSVSDMSRAKQMKSIFRMITPYLNRLDIPMVAVNHIYMEQGLYPKAIISGGTGIYLSADNIYVMGRQQEKDGTEVIGYNFIINVEKSRYTREKSKIPLCVKFDGGVSRWSGLLDMALQSGNVIKPSNGWYSKVDVGTGEIEDKKYRIKDTDTKDFWMPILLDKHFRDWVRDNYKVSNGAIMSDDAIDAEMAAVAAIEEELGDDE</sequence>
<protein>
    <submittedName>
        <fullName evidence="4">Recombinase A</fullName>
    </submittedName>
</protein>
<dbReference type="InterPro" id="IPR027417">
    <property type="entry name" value="P-loop_NTPase"/>
</dbReference>
<keyword evidence="2" id="KW-0067">ATP-binding</keyword>
<name>A0A6J5KRX4_9CAUD</name>
<evidence type="ECO:0000256" key="2">
    <source>
        <dbReference type="ARBA" id="ARBA00022840"/>
    </source>
</evidence>
<feature type="domain" description="RecA family profile 2" evidence="3">
    <location>
        <begin position="200"/>
        <end position="267"/>
    </location>
</feature>